<accession>A0ABP8CEB8</accession>
<evidence type="ECO:0008006" key="3">
    <source>
        <dbReference type="Google" id="ProtNLM"/>
    </source>
</evidence>
<gene>
    <name evidence="1" type="ORF">GCM10022254_53020</name>
</gene>
<proteinExistence type="predicted"/>
<dbReference type="EMBL" id="BAABAS010000020">
    <property type="protein sequence ID" value="GAA4238174.1"/>
    <property type="molecule type" value="Genomic_DNA"/>
</dbReference>
<sequence length="197" mass="22429">MQGKARDPTALRTAVDRWYRELAPGARGWLGMTAGLTEDGTFISLTRFKSTRAIHRNDRKRAQREWWEATSALLDGDFAVHDCPDVEKFGEGGSDTAEFVQLIQTRIRDREGLRPFWTEEERQAMAEARPDTIGGLFIVHPDGGATIAVYFTTEEDAREGESRPMPADLKAWRDAEMMHYTAEASFFDLRDPWLFSP</sequence>
<dbReference type="Proteomes" id="UP001501710">
    <property type="component" value="Unassembled WGS sequence"/>
</dbReference>
<evidence type="ECO:0000313" key="2">
    <source>
        <dbReference type="Proteomes" id="UP001501710"/>
    </source>
</evidence>
<reference evidence="2" key="1">
    <citation type="journal article" date="2019" name="Int. J. Syst. Evol. Microbiol.">
        <title>The Global Catalogue of Microorganisms (GCM) 10K type strain sequencing project: providing services to taxonomists for standard genome sequencing and annotation.</title>
        <authorList>
            <consortium name="The Broad Institute Genomics Platform"/>
            <consortium name="The Broad Institute Genome Sequencing Center for Infectious Disease"/>
            <person name="Wu L."/>
            <person name="Ma J."/>
        </authorList>
    </citation>
    <scope>NUCLEOTIDE SEQUENCE [LARGE SCALE GENOMIC DNA]</scope>
    <source>
        <strain evidence="2">JCM 17440</strain>
    </source>
</reference>
<comment type="caution">
    <text evidence="1">The sequence shown here is derived from an EMBL/GenBank/DDBJ whole genome shotgun (WGS) entry which is preliminary data.</text>
</comment>
<organism evidence="1 2">
    <name type="scientific">Actinomadura meridiana</name>
    <dbReference type="NCBI Taxonomy" id="559626"/>
    <lineage>
        <taxon>Bacteria</taxon>
        <taxon>Bacillati</taxon>
        <taxon>Actinomycetota</taxon>
        <taxon>Actinomycetes</taxon>
        <taxon>Streptosporangiales</taxon>
        <taxon>Thermomonosporaceae</taxon>
        <taxon>Actinomadura</taxon>
    </lineage>
</organism>
<protein>
    <recommendedName>
        <fullName evidence="3">Antibiotic biosynthesis monooxygenase</fullName>
    </recommendedName>
</protein>
<name>A0ABP8CEB8_9ACTN</name>
<keyword evidence="2" id="KW-1185">Reference proteome</keyword>
<evidence type="ECO:0000313" key="1">
    <source>
        <dbReference type="EMBL" id="GAA4238174.1"/>
    </source>
</evidence>